<feature type="disulfide bond" description="Redox-active" evidence="3">
    <location>
        <begin position="156"/>
        <end position="160"/>
    </location>
</feature>
<dbReference type="GO" id="GO:0033617">
    <property type="term" value="P:mitochondrial respiratory chain complex IV assembly"/>
    <property type="evidence" value="ECO:0007669"/>
    <property type="project" value="TreeGrafter"/>
</dbReference>
<dbReference type="InterPro" id="IPR036249">
    <property type="entry name" value="Thioredoxin-like_sf"/>
</dbReference>
<sequence>MSRSIAPSSALLRSVFQSQSRQCRRFLSTQPAAPKRPTPSNVWTSAHQQCLRARNQNCEQRRFKSRTVEEAKSRYRTGPFSWKAGILFVLTSAGLVWYFEHEKQRMQRKRIAEATKGVGRPKVGGDFELVDQNGRPFSSEEMKGRYSLVYFGFSHCPDICPEELDKMATMFDIVEKENPGAVLPVFITCDPARDNPEVLKTYLSEFHPSFIGLTGTYDQIKNVCRLFRVYFSTPRDVKPGQDYLVDHSIYFYLMDPEGDFVEALGRQHSPQAGAKLILDHTKDWKAPARQTRYNGPSPQIQYPIHEQSQSRLFALPLELRLIIWRQALLDGADAQHIVLQSNPWQHDAPVFARYACRQTPDKAFLSNHSKDWQWMMRDHEHRDGHLGCGQRAWEQYPPLSSPMGLLLACRRTYVEAVAIVYARICRFDARELMHFLDELPPCTLRNRITELELWVRPGVLCYLEVAALEDSDPDVCWPEQRRDFDSVCRKLAAMGALKWLRISFDELKVPSQEPGSPPPATFFWTDERRVAHKEEGWLHSAALIKGVEDFEVSINDVDEYAEEFLEEWDDGLGGTLRVRRRREPAWVYGWADLLKGGINVLDKVCDKYSRPLQRADRM</sequence>
<dbReference type="GO" id="GO:0005739">
    <property type="term" value="C:mitochondrion"/>
    <property type="evidence" value="ECO:0007669"/>
    <property type="project" value="GOC"/>
</dbReference>
<name>A0A9P9W901_9PEZI</name>
<dbReference type="InterPro" id="IPR056632">
    <property type="entry name" value="DUF7730"/>
</dbReference>
<dbReference type="InterPro" id="IPR003782">
    <property type="entry name" value="SCO1/SenC"/>
</dbReference>
<dbReference type="Pfam" id="PF02630">
    <property type="entry name" value="SCO1-SenC"/>
    <property type="match status" value="1"/>
</dbReference>
<feature type="transmembrane region" description="Helical" evidence="4">
    <location>
        <begin position="80"/>
        <end position="99"/>
    </location>
</feature>
<dbReference type="Proteomes" id="UP000829685">
    <property type="component" value="Unassembled WGS sequence"/>
</dbReference>
<reference evidence="6" key="1">
    <citation type="submission" date="2021-03" db="EMBL/GenBank/DDBJ databases">
        <title>Revisited historic fungal species revealed as producer of novel bioactive compounds through whole genome sequencing and comparative genomics.</title>
        <authorList>
            <person name="Vignolle G.A."/>
            <person name="Hochenegger N."/>
            <person name="Mach R.L."/>
            <person name="Mach-Aigner A.R."/>
            <person name="Javad Rahimi M."/>
            <person name="Salim K.A."/>
            <person name="Chan C.M."/>
            <person name="Lim L.B.L."/>
            <person name="Cai F."/>
            <person name="Druzhinina I.S."/>
            <person name="U'Ren J.M."/>
            <person name="Derntl C."/>
        </authorList>
    </citation>
    <scope>NUCLEOTIDE SEQUENCE</scope>
    <source>
        <strain evidence="6">TUCIM 5799</strain>
    </source>
</reference>
<dbReference type="CDD" id="cd02968">
    <property type="entry name" value="SCO"/>
    <property type="match status" value="1"/>
</dbReference>
<protein>
    <recommendedName>
        <fullName evidence="5">DUF7730 domain-containing protein</fullName>
    </recommendedName>
</protein>
<evidence type="ECO:0000256" key="2">
    <source>
        <dbReference type="PIRSR" id="PIRSR603782-1"/>
    </source>
</evidence>
<dbReference type="Gene3D" id="3.40.30.10">
    <property type="entry name" value="Glutaredoxin"/>
    <property type="match status" value="1"/>
</dbReference>
<dbReference type="EMBL" id="JAFIMR010000066">
    <property type="protein sequence ID" value="KAI1851145.1"/>
    <property type="molecule type" value="Genomic_DNA"/>
</dbReference>
<feature type="binding site" evidence="2">
    <location>
        <position position="160"/>
    </location>
    <ligand>
        <name>Cu cation</name>
        <dbReference type="ChEBI" id="CHEBI:23378"/>
    </ligand>
</feature>
<keyword evidence="4" id="KW-0812">Transmembrane</keyword>
<comment type="similarity">
    <text evidence="1">Belongs to the SCO1/2 family.</text>
</comment>
<comment type="caution">
    <text evidence="6">The sequence shown here is derived from an EMBL/GenBank/DDBJ whole genome shotgun (WGS) entry which is preliminary data.</text>
</comment>
<gene>
    <name evidence="6" type="ORF">JX265_013263</name>
</gene>
<dbReference type="GO" id="GO:0045454">
    <property type="term" value="P:cell redox homeostasis"/>
    <property type="evidence" value="ECO:0007669"/>
    <property type="project" value="UniProtKB-ARBA"/>
</dbReference>
<evidence type="ECO:0000313" key="6">
    <source>
        <dbReference type="EMBL" id="KAI1851145.1"/>
    </source>
</evidence>
<feature type="domain" description="DUF7730" evidence="5">
    <location>
        <begin position="305"/>
        <end position="503"/>
    </location>
</feature>
<evidence type="ECO:0000313" key="7">
    <source>
        <dbReference type="Proteomes" id="UP000829685"/>
    </source>
</evidence>
<keyword evidence="7" id="KW-1185">Reference proteome</keyword>
<keyword evidence="3" id="KW-1015">Disulfide bond</keyword>
<dbReference type="PANTHER" id="PTHR12151">
    <property type="entry name" value="ELECTRON TRANSPORT PROTIN SCO1/SENC FAMILY MEMBER"/>
    <property type="match status" value="1"/>
</dbReference>
<evidence type="ECO:0000256" key="3">
    <source>
        <dbReference type="PIRSR" id="PIRSR603782-2"/>
    </source>
</evidence>
<keyword evidence="2" id="KW-0479">Metal-binding</keyword>
<dbReference type="SUPFAM" id="SSF52833">
    <property type="entry name" value="Thioredoxin-like"/>
    <property type="match status" value="1"/>
</dbReference>
<dbReference type="FunFam" id="3.40.30.10:FF:000013">
    <property type="entry name" value="Blast:Protein SCO1 homolog, mitochondrial"/>
    <property type="match status" value="1"/>
</dbReference>
<dbReference type="GO" id="GO:0005507">
    <property type="term" value="F:copper ion binding"/>
    <property type="evidence" value="ECO:0007669"/>
    <property type="project" value="UniProtKB-ARBA"/>
</dbReference>
<accession>A0A9P9W901</accession>
<keyword evidence="2" id="KW-0186">Copper</keyword>
<keyword evidence="4" id="KW-1133">Transmembrane helix</keyword>
<dbReference type="AlphaFoldDB" id="A0A9P9W901"/>
<evidence type="ECO:0000256" key="4">
    <source>
        <dbReference type="SAM" id="Phobius"/>
    </source>
</evidence>
<feature type="binding site" evidence="2">
    <location>
        <position position="247"/>
    </location>
    <ligand>
        <name>Cu cation</name>
        <dbReference type="ChEBI" id="CHEBI:23378"/>
    </ligand>
</feature>
<organism evidence="6 7">
    <name type="scientific">Neoarthrinium moseri</name>
    <dbReference type="NCBI Taxonomy" id="1658444"/>
    <lineage>
        <taxon>Eukaryota</taxon>
        <taxon>Fungi</taxon>
        <taxon>Dikarya</taxon>
        <taxon>Ascomycota</taxon>
        <taxon>Pezizomycotina</taxon>
        <taxon>Sordariomycetes</taxon>
        <taxon>Xylariomycetidae</taxon>
        <taxon>Amphisphaeriales</taxon>
        <taxon>Apiosporaceae</taxon>
        <taxon>Neoarthrinium</taxon>
    </lineage>
</organism>
<evidence type="ECO:0000256" key="1">
    <source>
        <dbReference type="ARBA" id="ARBA00010996"/>
    </source>
</evidence>
<feature type="binding site" evidence="2">
    <location>
        <position position="156"/>
    </location>
    <ligand>
        <name>Cu cation</name>
        <dbReference type="ChEBI" id="CHEBI:23378"/>
    </ligand>
</feature>
<evidence type="ECO:0000259" key="5">
    <source>
        <dbReference type="Pfam" id="PF24864"/>
    </source>
</evidence>
<dbReference type="PANTHER" id="PTHR12151:SF5">
    <property type="entry name" value="AT19154P"/>
    <property type="match status" value="1"/>
</dbReference>
<dbReference type="Pfam" id="PF24864">
    <property type="entry name" value="DUF7730"/>
    <property type="match status" value="1"/>
</dbReference>
<proteinExistence type="inferred from homology"/>
<keyword evidence="4" id="KW-0472">Membrane</keyword>